<dbReference type="Gene3D" id="3.50.30.30">
    <property type="match status" value="1"/>
</dbReference>
<dbReference type="AlphaFoldDB" id="A0A9N7RMY4"/>
<dbReference type="OrthoDB" id="206201at2759"/>
<feature type="domain" description="Inhibitor I9" evidence="14">
    <location>
        <begin position="33"/>
        <end position="108"/>
    </location>
</feature>
<dbReference type="InterPro" id="IPR015500">
    <property type="entry name" value="Peptidase_S8_subtilisin-rel"/>
</dbReference>
<keyword evidence="6 10" id="KW-0378">Hydrolase</keyword>
<dbReference type="InterPro" id="IPR034197">
    <property type="entry name" value="Peptidases_S8_3"/>
</dbReference>
<sequence>MAFQIPSVLIMLVVIISQLFLAICHVSTASKKTYIVHMSKSDMPMEFQDHELWYTSSLKSVSGSAEMLYSYDHAIHGFSATLTEDEAREMEDQAGVLSVMPDTRLELHTTRTPILLGLAGQSDRDDKYPHFLPDKSQQQNVVIGLIDCGIWPESPSLDDTGYGPIPSSWQGECENGINFNVAMCNKKLIGARSFYKGYEQAAKPVNWTLESKSPRDDEGHGTHTTTTAAGSAVSNASLLGYANGTARGMVPWARVAAYKACWKGGCYNTDILKAIDTAISDGVHVLSISIGGRETRYYGDNTAIGAFAAAAKGIFVSCSAGNDGPFPFGVTNVAPWIATVGAGTIDRDFPAYVKLDNGKTYAGMSLYSGPLFSGSLFIVYAGNVSIDHIAGAYCQIGYLIPELVKGKIVVCDRGINDRVEKGLAVKYAGGAGMILANTKDNREEILADAHILPAIAVGQIAGDEIKKYIYSSQNNNLKATFQFGGTRLGVKPSPVLAAFSSRGPSTFVPEVLKPDLIAPGVNILAAWPRGISPVGLRYDNRKVDFNIMSGTSMSCPHVSGLAALLKAAHPDWSPAAIRSALMTTANQTDTSGNPMIDEFTGNASTPLDYGAGYVNPVRALDPGLVYDLTTEDYLNFLCALNYTPHYIQLVARQISFACDPNKTYSTTELNYPSFVVLVPANINGTTVITHKRTVTNVGSSGSTYKVSVSSPSSSVKVSAFPTELSFRKPSETLSYTLTFEVTGSMPPDTYQFGQIKWLDEKHVVASPIAIGWT</sequence>
<evidence type="ECO:0000256" key="6">
    <source>
        <dbReference type="ARBA" id="ARBA00022801"/>
    </source>
</evidence>
<dbReference type="Gene3D" id="3.40.50.200">
    <property type="entry name" value="Peptidase S8/S53 domain"/>
    <property type="match status" value="1"/>
</dbReference>
<evidence type="ECO:0000259" key="14">
    <source>
        <dbReference type="Pfam" id="PF05922"/>
    </source>
</evidence>
<comment type="caution">
    <text evidence="16">The sequence shown here is derived from an EMBL/GenBank/DDBJ whole genome shotgun (WGS) entry which is preliminary data.</text>
</comment>
<organism evidence="16 17">
    <name type="scientific">Striga hermonthica</name>
    <name type="common">Purple witchweed</name>
    <name type="synonym">Buchnera hermonthica</name>
    <dbReference type="NCBI Taxonomy" id="68872"/>
    <lineage>
        <taxon>Eukaryota</taxon>
        <taxon>Viridiplantae</taxon>
        <taxon>Streptophyta</taxon>
        <taxon>Embryophyta</taxon>
        <taxon>Tracheophyta</taxon>
        <taxon>Spermatophyta</taxon>
        <taxon>Magnoliopsida</taxon>
        <taxon>eudicotyledons</taxon>
        <taxon>Gunneridae</taxon>
        <taxon>Pentapetalae</taxon>
        <taxon>asterids</taxon>
        <taxon>lamiids</taxon>
        <taxon>Lamiales</taxon>
        <taxon>Orobanchaceae</taxon>
        <taxon>Buchnereae</taxon>
        <taxon>Striga</taxon>
    </lineage>
</organism>
<keyword evidence="3" id="KW-0964">Secreted</keyword>
<dbReference type="CDD" id="cd02120">
    <property type="entry name" value="PA_subtilisin_like"/>
    <property type="match status" value="1"/>
</dbReference>
<evidence type="ECO:0000256" key="10">
    <source>
        <dbReference type="PROSITE-ProRule" id="PRU01240"/>
    </source>
</evidence>
<dbReference type="PROSITE" id="PS51892">
    <property type="entry name" value="SUBTILASE"/>
    <property type="match status" value="1"/>
</dbReference>
<comment type="subcellular location">
    <subcellularLocation>
        <location evidence="1">Secreted</location>
    </subcellularLocation>
</comment>
<evidence type="ECO:0000259" key="15">
    <source>
        <dbReference type="Pfam" id="PF17766"/>
    </source>
</evidence>
<evidence type="ECO:0000256" key="1">
    <source>
        <dbReference type="ARBA" id="ARBA00004613"/>
    </source>
</evidence>
<feature type="active site" description="Charge relay system" evidence="9 10">
    <location>
        <position position="147"/>
    </location>
</feature>
<evidence type="ECO:0000313" key="17">
    <source>
        <dbReference type="Proteomes" id="UP001153555"/>
    </source>
</evidence>
<dbReference type="InterPro" id="IPR003137">
    <property type="entry name" value="PA_domain"/>
</dbReference>
<dbReference type="InterPro" id="IPR023828">
    <property type="entry name" value="Peptidase_S8_Ser-AS"/>
</dbReference>
<dbReference type="InterPro" id="IPR041469">
    <property type="entry name" value="Subtilisin-like_FN3"/>
</dbReference>
<dbReference type="PRINTS" id="PR00723">
    <property type="entry name" value="SUBTILISIN"/>
</dbReference>
<dbReference type="Pfam" id="PF02225">
    <property type="entry name" value="PA"/>
    <property type="match status" value="1"/>
</dbReference>
<evidence type="ECO:0000256" key="5">
    <source>
        <dbReference type="ARBA" id="ARBA00022729"/>
    </source>
</evidence>
<dbReference type="Pfam" id="PF00082">
    <property type="entry name" value="Peptidase_S8"/>
    <property type="match status" value="1"/>
</dbReference>
<accession>A0A9N7RMY4</accession>
<reference evidence="16" key="1">
    <citation type="submission" date="2019-12" db="EMBL/GenBank/DDBJ databases">
        <authorList>
            <person name="Scholes J."/>
        </authorList>
    </citation>
    <scope>NUCLEOTIDE SEQUENCE</scope>
</reference>
<dbReference type="PROSITE" id="PS00138">
    <property type="entry name" value="SUBTILASE_SER"/>
    <property type="match status" value="1"/>
</dbReference>
<feature type="signal peptide" evidence="11">
    <location>
        <begin position="1"/>
        <end position="29"/>
    </location>
</feature>
<dbReference type="InterPro" id="IPR037045">
    <property type="entry name" value="S8pro/Inhibitor_I9_sf"/>
</dbReference>
<dbReference type="GO" id="GO:0005576">
    <property type="term" value="C:extracellular region"/>
    <property type="evidence" value="ECO:0007669"/>
    <property type="project" value="UniProtKB-SubCell"/>
</dbReference>
<feature type="domain" description="Subtilisin-like protease fibronectin type-III" evidence="15">
    <location>
        <begin position="668"/>
        <end position="770"/>
    </location>
</feature>
<dbReference type="GO" id="GO:0048731">
    <property type="term" value="P:system development"/>
    <property type="evidence" value="ECO:0007669"/>
    <property type="project" value="UniProtKB-ARBA"/>
</dbReference>
<dbReference type="InterPro" id="IPR036852">
    <property type="entry name" value="Peptidase_S8/S53_dom_sf"/>
</dbReference>
<dbReference type="Gene3D" id="2.60.40.2310">
    <property type="match status" value="1"/>
</dbReference>
<evidence type="ECO:0000259" key="13">
    <source>
        <dbReference type="Pfam" id="PF02225"/>
    </source>
</evidence>
<evidence type="ECO:0000256" key="3">
    <source>
        <dbReference type="ARBA" id="ARBA00022525"/>
    </source>
</evidence>
<evidence type="ECO:0000256" key="8">
    <source>
        <dbReference type="ARBA" id="ARBA00023180"/>
    </source>
</evidence>
<dbReference type="InterPro" id="IPR045051">
    <property type="entry name" value="SBT"/>
</dbReference>
<dbReference type="InterPro" id="IPR010259">
    <property type="entry name" value="S8pro/Inhibitor_I9"/>
</dbReference>
<dbReference type="Proteomes" id="UP001153555">
    <property type="component" value="Unassembled WGS sequence"/>
</dbReference>
<evidence type="ECO:0000256" key="11">
    <source>
        <dbReference type="SAM" id="SignalP"/>
    </source>
</evidence>
<evidence type="ECO:0000256" key="4">
    <source>
        <dbReference type="ARBA" id="ARBA00022670"/>
    </source>
</evidence>
<dbReference type="PANTHER" id="PTHR10795">
    <property type="entry name" value="PROPROTEIN CONVERTASE SUBTILISIN/KEXIN"/>
    <property type="match status" value="1"/>
</dbReference>
<feature type="domain" description="Peptidase S8/S53" evidence="12">
    <location>
        <begin position="139"/>
        <end position="601"/>
    </location>
</feature>
<feature type="active site" description="Charge relay system" evidence="9 10">
    <location>
        <position position="220"/>
    </location>
</feature>
<keyword evidence="17" id="KW-1185">Reference proteome</keyword>
<keyword evidence="5 11" id="KW-0732">Signal</keyword>
<name>A0A9N7RMY4_STRHE</name>
<feature type="chain" id="PRO_5040293349" evidence="11">
    <location>
        <begin position="30"/>
        <end position="773"/>
    </location>
</feature>
<dbReference type="InterPro" id="IPR000209">
    <property type="entry name" value="Peptidase_S8/S53_dom"/>
</dbReference>
<evidence type="ECO:0000259" key="12">
    <source>
        <dbReference type="Pfam" id="PF00082"/>
    </source>
</evidence>
<dbReference type="Pfam" id="PF17766">
    <property type="entry name" value="fn3_6"/>
    <property type="match status" value="1"/>
</dbReference>
<feature type="domain" description="PA" evidence="13">
    <location>
        <begin position="394"/>
        <end position="465"/>
    </location>
</feature>
<dbReference type="GO" id="GO:0004252">
    <property type="term" value="F:serine-type endopeptidase activity"/>
    <property type="evidence" value="ECO:0007669"/>
    <property type="project" value="UniProtKB-UniRule"/>
</dbReference>
<dbReference type="Pfam" id="PF05922">
    <property type="entry name" value="Inhibitor_I9"/>
    <property type="match status" value="1"/>
</dbReference>
<comment type="similarity">
    <text evidence="2 10">Belongs to the peptidase S8 family.</text>
</comment>
<feature type="active site" description="Charge relay system" evidence="9 10">
    <location>
        <position position="552"/>
    </location>
</feature>
<dbReference type="GO" id="GO:0006508">
    <property type="term" value="P:proteolysis"/>
    <property type="evidence" value="ECO:0007669"/>
    <property type="project" value="UniProtKB-KW"/>
</dbReference>
<dbReference type="Gene3D" id="3.30.70.80">
    <property type="entry name" value="Peptidase S8 propeptide/proteinase inhibitor I9"/>
    <property type="match status" value="1"/>
</dbReference>
<dbReference type="FunFam" id="3.50.30.30:FF:000005">
    <property type="entry name" value="subtilisin-like protease SBT1.5"/>
    <property type="match status" value="1"/>
</dbReference>
<keyword evidence="8" id="KW-0325">Glycoprotein</keyword>
<dbReference type="SUPFAM" id="SSF52743">
    <property type="entry name" value="Subtilisin-like"/>
    <property type="match status" value="1"/>
</dbReference>
<gene>
    <name evidence="16" type="ORF">SHERM_03727</name>
</gene>
<dbReference type="FunFam" id="3.40.50.200:FF:000006">
    <property type="entry name" value="Subtilisin-like protease SBT1.5"/>
    <property type="match status" value="1"/>
</dbReference>
<evidence type="ECO:0000256" key="2">
    <source>
        <dbReference type="ARBA" id="ARBA00011073"/>
    </source>
</evidence>
<evidence type="ECO:0000256" key="9">
    <source>
        <dbReference type="PIRSR" id="PIRSR615500-1"/>
    </source>
</evidence>
<proteinExistence type="inferred from homology"/>
<dbReference type="EMBL" id="CACSLK010030184">
    <property type="protein sequence ID" value="CAA0836660.1"/>
    <property type="molecule type" value="Genomic_DNA"/>
</dbReference>
<evidence type="ECO:0000256" key="7">
    <source>
        <dbReference type="ARBA" id="ARBA00022825"/>
    </source>
</evidence>
<dbReference type="FunFam" id="3.30.70.80:FF:000003">
    <property type="entry name" value="Subtilisin-like protease SBT1.9"/>
    <property type="match status" value="1"/>
</dbReference>
<protein>
    <submittedName>
        <fullName evidence="16">Subtilisin-like protease SBT1.7</fullName>
    </submittedName>
</protein>
<keyword evidence="4 10" id="KW-0645">Protease</keyword>
<keyword evidence="7 10" id="KW-0720">Serine protease</keyword>
<dbReference type="CDD" id="cd04852">
    <property type="entry name" value="Peptidases_S8_3"/>
    <property type="match status" value="1"/>
</dbReference>
<evidence type="ECO:0000313" key="16">
    <source>
        <dbReference type="EMBL" id="CAA0836660.1"/>
    </source>
</evidence>